<name>A0A0E9M252_9BACT</name>
<comment type="subunit">
    <text evidence="5">Monomer.</text>
</comment>
<keyword evidence="10" id="KW-0479">Metal-binding</keyword>
<sequence length="294" mass="33196">MIDKKLIQKYDKPLPRYTSYPPATSFHAEYTADDYKKSVQLSNQQEPQGISLYLHIPFCPRLCLYCGCTTLITRQDEMIANYLEALKKEITMVAEWLDLTRPVTQIHWGGGTPNALSAEQVGDIMALINSTFKVEATTEIAIECNPAHLTLEYLDALFEMGFNRISLGIQDFNEEVLNTVHRDLPNLPIDTLTQYIRQHGVGVNYDFIYGLPGQTEASFAQTIQKALELRPDRLVTFSYAHVPWVKPHQNILEKAGLPSAEEKLAMFTTAYQMMVDSGDYVAIGSITLPLKKTI</sequence>
<feature type="domain" description="Radical SAM core" evidence="17">
    <location>
        <begin position="44"/>
        <end position="279"/>
    </location>
</feature>
<evidence type="ECO:0000256" key="9">
    <source>
        <dbReference type="ARBA" id="ARBA00022691"/>
    </source>
</evidence>
<evidence type="ECO:0000256" key="11">
    <source>
        <dbReference type="ARBA" id="ARBA00023002"/>
    </source>
</evidence>
<dbReference type="SMART" id="SM00729">
    <property type="entry name" value="Elp3"/>
    <property type="match status" value="1"/>
</dbReference>
<dbReference type="EMBL" id="BAZW01000053">
    <property type="protein sequence ID" value="GAO31589.1"/>
    <property type="molecule type" value="Genomic_DNA"/>
</dbReference>
<evidence type="ECO:0000256" key="2">
    <source>
        <dbReference type="ARBA" id="ARBA00004496"/>
    </source>
</evidence>
<evidence type="ECO:0000256" key="3">
    <source>
        <dbReference type="ARBA" id="ARBA00004785"/>
    </source>
</evidence>
<dbReference type="Pfam" id="PF04055">
    <property type="entry name" value="Radical_SAM"/>
    <property type="match status" value="1"/>
</dbReference>
<dbReference type="InterPro" id="IPR058240">
    <property type="entry name" value="rSAM_sf"/>
</dbReference>
<dbReference type="PROSITE" id="PS51918">
    <property type="entry name" value="RADICAL_SAM"/>
    <property type="match status" value="1"/>
</dbReference>
<evidence type="ECO:0000256" key="14">
    <source>
        <dbReference type="ARBA" id="ARBA00023244"/>
    </source>
</evidence>
<evidence type="ECO:0000259" key="17">
    <source>
        <dbReference type="PROSITE" id="PS51918"/>
    </source>
</evidence>
<dbReference type="NCBIfam" id="TIGR00538">
    <property type="entry name" value="hemN"/>
    <property type="match status" value="1"/>
</dbReference>
<dbReference type="InterPro" id="IPR023404">
    <property type="entry name" value="rSAM_horseshoe"/>
</dbReference>
<keyword evidence="19" id="KW-1185">Reference proteome</keyword>
<comment type="catalytic activity">
    <reaction evidence="16">
        <text>coproporphyrinogen III + 2 S-adenosyl-L-methionine = protoporphyrinogen IX + 2 5'-deoxyadenosine + 2 L-methionine + 2 CO2</text>
        <dbReference type="Rhea" id="RHEA:15425"/>
        <dbReference type="ChEBI" id="CHEBI:16526"/>
        <dbReference type="ChEBI" id="CHEBI:17319"/>
        <dbReference type="ChEBI" id="CHEBI:57307"/>
        <dbReference type="ChEBI" id="CHEBI:57309"/>
        <dbReference type="ChEBI" id="CHEBI:57844"/>
        <dbReference type="ChEBI" id="CHEBI:59789"/>
        <dbReference type="EC" id="1.3.98.3"/>
    </reaction>
</comment>
<evidence type="ECO:0000256" key="6">
    <source>
        <dbReference type="ARBA" id="ARBA00011912"/>
    </source>
</evidence>
<dbReference type="PANTHER" id="PTHR13932">
    <property type="entry name" value="COPROPORPHYRINIGEN III OXIDASE"/>
    <property type="match status" value="1"/>
</dbReference>
<proteinExistence type="inferred from homology"/>
<dbReference type="SUPFAM" id="SSF102114">
    <property type="entry name" value="Radical SAM enzymes"/>
    <property type="match status" value="1"/>
</dbReference>
<dbReference type="SFLD" id="SFLDG01082">
    <property type="entry name" value="B12-binding_domain_containing"/>
    <property type="match status" value="1"/>
</dbReference>
<keyword evidence="7" id="KW-0004">4Fe-4S</keyword>
<dbReference type="InterPro" id="IPR006638">
    <property type="entry name" value="Elp3/MiaA/NifB-like_rSAM"/>
</dbReference>
<evidence type="ECO:0000256" key="10">
    <source>
        <dbReference type="ARBA" id="ARBA00022723"/>
    </source>
</evidence>
<evidence type="ECO:0000256" key="7">
    <source>
        <dbReference type="ARBA" id="ARBA00022485"/>
    </source>
</evidence>
<comment type="similarity">
    <text evidence="4">Belongs to the anaerobic coproporphyrinogen-III oxidase family.</text>
</comment>
<evidence type="ECO:0000256" key="1">
    <source>
        <dbReference type="ARBA" id="ARBA00001966"/>
    </source>
</evidence>
<evidence type="ECO:0000313" key="19">
    <source>
        <dbReference type="Proteomes" id="UP000032900"/>
    </source>
</evidence>
<dbReference type="STRING" id="1236989.JCM15548_13965"/>
<keyword evidence="14" id="KW-0627">Porphyrin biosynthesis</keyword>
<dbReference type="GO" id="GO:0051539">
    <property type="term" value="F:4 iron, 4 sulfur cluster binding"/>
    <property type="evidence" value="ECO:0007669"/>
    <property type="project" value="UniProtKB-KW"/>
</dbReference>
<dbReference type="SFLD" id="SFLDG01065">
    <property type="entry name" value="anaerobic_coproporphyrinogen-I"/>
    <property type="match status" value="1"/>
</dbReference>
<dbReference type="GO" id="GO:0051989">
    <property type="term" value="F:coproporphyrinogen dehydrogenase activity"/>
    <property type="evidence" value="ECO:0007669"/>
    <property type="project" value="UniProtKB-EC"/>
</dbReference>
<accession>A0A0E9M252</accession>
<protein>
    <recommendedName>
        <fullName evidence="6">coproporphyrinogen dehydrogenase</fullName>
        <ecNumber evidence="6">1.3.98.3</ecNumber>
    </recommendedName>
</protein>
<dbReference type="InterPro" id="IPR004558">
    <property type="entry name" value="Coprogen_oxidase_HemN"/>
</dbReference>
<keyword evidence="11" id="KW-0560">Oxidoreductase</keyword>
<comment type="caution">
    <text evidence="18">The sequence shown here is derived from an EMBL/GenBank/DDBJ whole genome shotgun (WGS) entry which is preliminary data.</text>
</comment>
<evidence type="ECO:0000256" key="8">
    <source>
        <dbReference type="ARBA" id="ARBA00022490"/>
    </source>
</evidence>
<gene>
    <name evidence="18" type="ORF">JCM15548_13965</name>
</gene>
<evidence type="ECO:0000256" key="12">
    <source>
        <dbReference type="ARBA" id="ARBA00023004"/>
    </source>
</evidence>
<evidence type="ECO:0000313" key="18">
    <source>
        <dbReference type="EMBL" id="GAO31589.1"/>
    </source>
</evidence>
<keyword evidence="13" id="KW-0411">Iron-sulfur</keyword>
<dbReference type="GO" id="GO:0004109">
    <property type="term" value="F:coproporphyrinogen oxidase activity"/>
    <property type="evidence" value="ECO:0007669"/>
    <property type="project" value="InterPro"/>
</dbReference>
<dbReference type="GO" id="GO:0006782">
    <property type="term" value="P:protoporphyrinogen IX biosynthetic process"/>
    <property type="evidence" value="ECO:0007669"/>
    <property type="project" value="UniProtKB-UniPathway"/>
</dbReference>
<evidence type="ECO:0000256" key="13">
    <source>
        <dbReference type="ARBA" id="ARBA00023014"/>
    </source>
</evidence>
<comment type="cofactor">
    <cofactor evidence="1">
        <name>[4Fe-4S] cluster</name>
        <dbReference type="ChEBI" id="CHEBI:49883"/>
    </cofactor>
</comment>
<dbReference type="CDD" id="cd01335">
    <property type="entry name" value="Radical_SAM"/>
    <property type="match status" value="1"/>
</dbReference>
<dbReference type="Proteomes" id="UP000032900">
    <property type="component" value="Unassembled WGS sequence"/>
</dbReference>
<dbReference type="GO" id="GO:0046872">
    <property type="term" value="F:metal ion binding"/>
    <property type="evidence" value="ECO:0007669"/>
    <property type="project" value="UniProtKB-KW"/>
</dbReference>
<comment type="function">
    <text evidence="15">Involved in the heme biosynthesis. Catalyzes the anaerobic oxidative decarboxylation of propionate groups of rings A and B of coproporphyrinogen III to yield the vinyl groups in protoporphyrinogen IX.</text>
</comment>
<dbReference type="InterPro" id="IPR034505">
    <property type="entry name" value="Coproporphyrinogen-III_oxidase"/>
</dbReference>
<dbReference type="RefSeq" id="WP_227625964.1">
    <property type="nucleotide sequence ID" value="NZ_BAZW01000053.1"/>
</dbReference>
<dbReference type="Gene3D" id="3.80.30.20">
    <property type="entry name" value="tm_1862 like domain"/>
    <property type="match status" value="1"/>
</dbReference>
<dbReference type="EC" id="1.3.98.3" evidence="6"/>
<dbReference type="InterPro" id="IPR007197">
    <property type="entry name" value="rSAM"/>
</dbReference>
<keyword evidence="12" id="KW-0408">Iron</keyword>
<keyword evidence="9" id="KW-0949">S-adenosyl-L-methionine</keyword>
<dbReference type="SFLD" id="SFLDS00029">
    <property type="entry name" value="Radical_SAM"/>
    <property type="match status" value="1"/>
</dbReference>
<comment type="subcellular location">
    <subcellularLocation>
        <location evidence="2">Cytoplasm</location>
    </subcellularLocation>
</comment>
<dbReference type="AlphaFoldDB" id="A0A0E9M252"/>
<evidence type="ECO:0000256" key="16">
    <source>
        <dbReference type="ARBA" id="ARBA00048321"/>
    </source>
</evidence>
<comment type="pathway">
    <text evidence="3">Porphyrin-containing compound metabolism; protoporphyrin-IX biosynthesis; protoporphyrinogen-IX from coproporphyrinogen-III (AdoMet route): step 1/1.</text>
</comment>
<dbReference type="UniPathway" id="UPA00251">
    <property type="reaction ID" value="UER00323"/>
</dbReference>
<dbReference type="PANTHER" id="PTHR13932:SF6">
    <property type="entry name" value="OXYGEN-INDEPENDENT COPROPORPHYRINOGEN III OXIDASE"/>
    <property type="match status" value="1"/>
</dbReference>
<evidence type="ECO:0000256" key="15">
    <source>
        <dbReference type="ARBA" id="ARBA00024295"/>
    </source>
</evidence>
<keyword evidence="8" id="KW-0963">Cytoplasm</keyword>
<organism evidence="18 19">
    <name type="scientific">Geofilum rubicundum JCM 15548</name>
    <dbReference type="NCBI Taxonomy" id="1236989"/>
    <lineage>
        <taxon>Bacteria</taxon>
        <taxon>Pseudomonadati</taxon>
        <taxon>Bacteroidota</taxon>
        <taxon>Bacteroidia</taxon>
        <taxon>Marinilabiliales</taxon>
        <taxon>Marinilabiliaceae</taxon>
        <taxon>Geofilum</taxon>
    </lineage>
</organism>
<dbReference type="GO" id="GO:0005737">
    <property type="term" value="C:cytoplasm"/>
    <property type="evidence" value="ECO:0007669"/>
    <property type="project" value="UniProtKB-SubCell"/>
</dbReference>
<reference evidence="18 19" key="1">
    <citation type="journal article" date="2015" name="Microbes Environ.">
        <title>Distribution and evolution of nitrogen fixation genes in the phylum bacteroidetes.</title>
        <authorList>
            <person name="Inoue J."/>
            <person name="Oshima K."/>
            <person name="Suda W."/>
            <person name="Sakamoto M."/>
            <person name="Iino T."/>
            <person name="Noda S."/>
            <person name="Hongoh Y."/>
            <person name="Hattori M."/>
            <person name="Ohkuma M."/>
        </authorList>
    </citation>
    <scope>NUCLEOTIDE SEQUENCE [LARGE SCALE GENOMIC DNA]</scope>
    <source>
        <strain evidence="18">JCM 15548</strain>
    </source>
</reference>
<evidence type="ECO:0000256" key="5">
    <source>
        <dbReference type="ARBA" id="ARBA00011245"/>
    </source>
</evidence>
<evidence type="ECO:0000256" key="4">
    <source>
        <dbReference type="ARBA" id="ARBA00005493"/>
    </source>
</evidence>